<proteinExistence type="predicted"/>
<dbReference type="AlphaFoldDB" id="A0A6J4MIK5"/>
<dbReference type="EMBL" id="CADCTR010002565">
    <property type="protein sequence ID" value="CAA9360341.1"/>
    <property type="molecule type" value="Genomic_DNA"/>
</dbReference>
<feature type="signal peptide" evidence="1">
    <location>
        <begin position="1"/>
        <end position="23"/>
    </location>
</feature>
<gene>
    <name evidence="2" type="ORF">AVDCRST_MAG93-7619</name>
</gene>
<evidence type="ECO:0000313" key="2">
    <source>
        <dbReference type="EMBL" id="CAA9360341.1"/>
    </source>
</evidence>
<accession>A0A6J4MIK5</accession>
<name>A0A6J4MIK5_9CHLR</name>
<keyword evidence="1" id="KW-0732">Signal</keyword>
<reference evidence="2" key="1">
    <citation type="submission" date="2020-02" db="EMBL/GenBank/DDBJ databases">
        <authorList>
            <person name="Meier V. D."/>
        </authorList>
    </citation>
    <scope>NUCLEOTIDE SEQUENCE</scope>
    <source>
        <strain evidence="2">AVDCRST_MAG93</strain>
    </source>
</reference>
<protein>
    <submittedName>
        <fullName evidence="2">Uncharacterized protein</fullName>
    </submittedName>
</protein>
<evidence type="ECO:0000256" key="1">
    <source>
        <dbReference type="SAM" id="SignalP"/>
    </source>
</evidence>
<sequence>MNTKVRNTVVAAVVTVLASTALANVELVARIDEGASSAARRAQQEALLVSATPASIEAYEATRDDATQADEQLKRKLEALGVWVD</sequence>
<feature type="chain" id="PRO_5026977389" evidence="1">
    <location>
        <begin position="24"/>
        <end position="85"/>
    </location>
</feature>
<organism evidence="2">
    <name type="scientific">uncultured Chloroflexia bacterium</name>
    <dbReference type="NCBI Taxonomy" id="1672391"/>
    <lineage>
        <taxon>Bacteria</taxon>
        <taxon>Bacillati</taxon>
        <taxon>Chloroflexota</taxon>
        <taxon>Chloroflexia</taxon>
        <taxon>environmental samples</taxon>
    </lineage>
</organism>